<dbReference type="Proteomes" id="UP000286931">
    <property type="component" value="Unassembled WGS sequence"/>
</dbReference>
<evidence type="ECO:0000313" key="2">
    <source>
        <dbReference type="EMBL" id="GCE02196.1"/>
    </source>
</evidence>
<protein>
    <submittedName>
        <fullName evidence="2">Uncharacterized protein</fullName>
    </submittedName>
</protein>
<name>A0A401Z5U9_9ACTN</name>
<evidence type="ECO:0000256" key="1">
    <source>
        <dbReference type="SAM" id="MobiDB-lite"/>
    </source>
</evidence>
<keyword evidence="3" id="KW-1185">Reference proteome</keyword>
<comment type="caution">
    <text evidence="2">The sequence shown here is derived from an EMBL/GenBank/DDBJ whole genome shotgun (WGS) entry which is preliminary data.</text>
</comment>
<proteinExistence type="predicted"/>
<dbReference type="OrthoDB" id="4251199at2"/>
<gene>
    <name evidence="2" type="ORF">EHYA_09973</name>
</gene>
<reference evidence="2 3" key="1">
    <citation type="submission" date="2018-12" db="EMBL/GenBank/DDBJ databases">
        <title>Draft genome sequence of Embleya hyalina NBRC 13850T.</title>
        <authorList>
            <person name="Komaki H."/>
            <person name="Hosoyama A."/>
            <person name="Kimura A."/>
            <person name="Ichikawa N."/>
            <person name="Tamura T."/>
        </authorList>
    </citation>
    <scope>NUCLEOTIDE SEQUENCE [LARGE SCALE GENOMIC DNA]</scope>
    <source>
        <strain evidence="2 3">NBRC 13850</strain>
    </source>
</reference>
<dbReference type="RefSeq" id="WP_126643707.1">
    <property type="nucleotide sequence ID" value="NZ_BIFH01000059.1"/>
</dbReference>
<feature type="region of interest" description="Disordered" evidence="1">
    <location>
        <begin position="24"/>
        <end position="47"/>
    </location>
</feature>
<accession>A0A401Z5U9</accession>
<evidence type="ECO:0000313" key="3">
    <source>
        <dbReference type="Proteomes" id="UP000286931"/>
    </source>
</evidence>
<dbReference type="AlphaFoldDB" id="A0A401Z5U9"/>
<organism evidence="2 3">
    <name type="scientific">Embleya hyalina</name>
    <dbReference type="NCBI Taxonomy" id="516124"/>
    <lineage>
        <taxon>Bacteria</taxon>
        <taxon>Bacillati</taxon>
        <taxon>Actinomycetota</taxon>
        <taxon>Actinomycetes</taxon>
        <taxon>Kitasatosporales</taxon>
        <taxon>Streptomycetaceae</taxon>
        <taxon>Embleya</taxon>
    </lineage>
</organism>
<sequence length="92" mass="10096">MDLSDDERALLREIAASPKPVAMSDFFHELSPPPGPFPSEEGAPKQEAWTQRQIDWYGVSLSLWRTGCVRVVSPANGERPDLVEATGATDTI</sequence>
<dbReference type="EMBL" id="BIFH01000059">
    <property type="protein sequence ID" value="GCE02196.1"/>
    <property type="molecule type" value="Genomic_DNA"/>
</dbReference>